<organism evidence="2 3">
    <name type="scientific">Methylobrevis pamukkalensis</name>
    <dbReference type="NCBI Taxonomy" id="1439726"/>
    <lineage>
        <taxon>Bacteria</taxon>
        <taxon>Pseudomonadati</taxon>
        <taxon>Pseudomonadota</taxon>
        <taxon>Alphaproteobacteria</taxon>
        <taxon>Hyphomicrobiales</taxon>
        <taxon>Pleomorphomonadaceae</taxon>
        <taxon>Methylobrevis</taxon>
    </lineage>
</organism>
<sequence length="65" mass="7347">MKGERWAPEAKGPKIYSLRGDVDPARGFFSALIDKVRRPSGPLEAELHHERHGLRDLRQKGDAKV</sequence>
<dbReference type="AlphaFoldDB" id="A0A1E3GYC1"/>
<accession>A0A1E3GYC1</accession>
<comment type="caution">
    <text evidence="2">The sequence shown here is derived from an EMBL/GenBank/DDBJ whole genome shotgun (WGS) entry which is preliminary data.</text>
</comment>
<dbReference type="Proteomes" id="UP000094622">
    <property type="component" value="Unassembled WGS sequence"/>
</dbReference>
<keyword evidence="3" id="KW-1185">Reference proteome</keyword>
<evidence type="ECO:0000256" key="1">
    <source>
        <dbReference type="SAM" id="MobiDB-lite"/>
    </source>
</evidence>
<dbReference type="EMBL" id="MCRJ01000112">
    <property type="protein sequence ID" value="ODN69060.1"/>
    <property type="molecule type" value="Genomic_DNA"/>
</dbReference>
<feature type="region of interest" description="Disordered" evidence="1">
    <location>
        <begin position="42"/>
        <end position="65"/>
    </location>
</feature>
<protein>
    <submittedName>
        <fullName evidence="2">Uncharacterized protein</fullName>
    </submittedName>
</protein>
<dbReference type="RefSeq" id="WP_069307926.1">
    <property type="nucleotide sequence ID" value="NZ_MCRJ01000112.1"/>
</dbReference>
<name>A0A1E3GYC1_9HYPH</name>
<evidence type="ECO:0000313" key="3">
    <source>
        <dbReference type="Proteomes" id="UP000094622"/>
    </source>
</evidence>
<evidence type="ECO:0000313" key="2">
    <source>
        <dbReference type="EMBL" id="ODN69060.1"/>
    </source>
</evidence>
<reference evidence="2 3" key="1">
    <citation type="submission" date="2016-07" db="EMBL/GenBank/DDBJ databases">
        <title>Draft Genome Sequence of Methylobrevis pamukkalensis PK2.</title>
        <authorList>
            <person name="Vasilenko O.V."/>
            <person name="Doronina N.V."/>
            <person name="Shmareva M.N."/>
            <person name="Tarlachkov S.V."/>
            <person name="Mustakhimov I."/>
            <person name="Trotsenko Y.A."/>
        </authorList>
    </citation>
    <scope>NUCLEOTIDE SEQUENCE [LARGE SCALE GENOMIC DNA]</scope>
    <source>
        <strain evidence="2 3">PK2</strain>
    </source>
</reference>
<feature type="compositionally biased region" description="Basic and acidic residues" evidence="1">
    <location>
        <begin position="45"/>
        <end position="65"/>
    </location>
</feature>
<proteinExistence type="predicted"/>
<gene>
    <name evidence="2" type="ORF">A6302_03627</name>
</gene>